<reference evidence="4 5" key="1">
    <citation type="submission" date="2019-07" db="EMBL/GenBank/DDBJ databases">
        <title>Annotation for the trematode Paragonimus westermani.</title>
        <authorList>
            <person name="Choi Y.-J."/>
        </authorList>
    </citation>
    <scope>NUCLEOTIDE SEQUENCE [LARGE SCALE GENOMIC DNA]</scope>
    <source>
        <strain evidence="4">180907_Pwestermani</strain>
    </source>
</reference>
<dbReference type="PANTHER" id="PTHR24346:SF77">
    <property type="entry name" value="SERINE THREONINE PROTEIN KINASE"/>
    <property type="match status" value="1"/>
</dbReference>
<dbReference type="Pfam" id="PF00069">
    <property type="entry name" value="Pkinase"/>
    <property type="match status" value="1"/>
</dbReference>
<dbReference type="SUPFAM" id="SSF56112">
    <property type="entry name" value="Protein kinase-like (PK-like)"/>
    <property type="match status" value="1"/>
</dbReference>
<keyword evidence="1" id="KW-0547">Nucleotide-binding</keyword>
<dbReference type="GO" id="GO:0005516">
    <property type="term" value="F:calmodulin binding"/>
    <property type="evidence" value="ECO:0007669"/>
    <property type="project" value="TreeGrafter"/>
</dbReference>
<dbReference type="EMBL" id="JTDF01001706">
    <property type="protein sequence ID" value="KAF8569655.1"/>
    <property type="molecule type" value="Genomic_DNA"/>
</dbReference>
<keyword evidence="5" id="KW-1185">Reference proteome</keyword>
<organism evidence="4 5">
    <name type="scientific">Paragonimus westermani</name>
    <dbReference type="NCBI Taxonomy" id="34504"/>
    <lineage>
        <taxon>Eukaryota</taxon>
        <taxon>Metazoa</taxon>
        <taxon>Spiralia</taxon>
        <taxon>Lophotrochozoa</taxon>
        <taxon>Platyhelminthes</taxon>
        <taxon>Trematoda</taxon>
        <taxon>Digenea</taxon>
        <taxon>Plagiorchiida</taxon>
        <taxon>Troglotremata</taxon>
        <taxon>Troglotrematidae</taxon>
        <taxon>Paragonimus</taxon>
    </lineage>
</organism>
<dbReference type="GO" id="GO:0005524">
    <property type="term" value="F:ATP binding"/>
    <property type="evidence" value="ECO:0007669"/>
    <property type="project" value="UniProtKB-KW"/>
</dbReference>
<comment type="caution">
    <text evidence="4">The sequence shown here is derived from an EMBL/GenBank/DDBJ whole genome shotgun (WGS) entry which is preliminary data.</text>
</comment>
<dbReference type="AlphaFoldDB" id="A0A8T0DNW5"/>
<gene>
    <name evidence="4" type="ORF">P879_01737</name>
</gene>
<dbReference type="Gene3D" id="1.10.510.10">
    <property type="entry name" value="Transferase(Phosphotransferase) domain 1"/>
    <property type="match status" value="1"/>
</dbReference>
<accession>A0A8T0DNW5</accession>
<dbReference type="GO" id="GO:0005737">
    <property type="term" value="C:cytoplasm"/>
    <property type="evidence" value="ECO:0007669"/>
    <property type="project" value="TreeGrafter"/>
</dbReference>
<proteinExistence type="predicted"/>
<evidence type="ECO:0000313" key="5">
    <source>
        <dbReference type="Proteomes" id="UP000699462"/>
    </source>
</evidence>
<dbReference type="PROSITE" id="PS50011">
    <property type="entry name" value="PROTEIN_KINASE_DOM"/>
    <property type="match status" value="1"/>
</dbReference>
<feature type="domain" description="Protein kinase" evidence="3">
    <location>
        <begin position="1"/>
        <end position="282"/>
    </location>
</feature>
<dbReference type="Gene3D" id="3.30.200.20">
    <property type="entry name" value="Phosphorylase Kinase, domain 1"/>
    <property type="match status" value="1"/>
</dbReference>
<dbReference type="InterPro" id="IPR000719">
    <property type="entry name" value="Prot_kinase_dom"/>
</dbReference>
<name>A0A8T0DNW5_9TREM</name>
<dbReference type="GO" id="GO:0035556">
    <property type="term" value="P:intracellular signal transduction"/>
    <property type="evidence" value="ECO:0007669"/>
    <property type="project" value="TreeGrafter"/>
</dbReference>
<dbReference type="Proteomes" id="UP000699462">
    <property type="component" value="Unassembled WGS sequence"/>
</dbReference>
<dbReference type="OrthoDB" id="68483at2759"/>
<keyword evidence="2" id="KW-0067">ATP-binding</keyword>
<protein>
    <recommendedName>
        <fullName evidence="3">Protein kinase domain-containing protein</fullName>
    </recommendedName>
</protein>
<sequence>MKMTVSKYVYLLNESEDTDDEDIPEPRKDFSSAFNSMSLYAQTDIESVKILHKGMFSYVELVKRNKPEELQVIKWIPRKACILTTLNSGNVECASVQSQGQWDDIPKECRLIKRLQHVNIIKFLGILTDTSNQATGLVHEERIIHRDVNPNNILVGGDNRLKIADFGLSEEEPEEDCVLFHGTVGTPPYLAPECVKEPGEPYLGKPVDIWAVGMTLYWIIHRQSYFEGVDKYDIFNQIRTKTVVLPNDEMTMKFQHIFNLIFGKDPVQRITAAGLKQMTRDLEKRDAQKCKSR</sequence>
<evidence type="ECO:0000259" key="3">
    <source>
        <dbReference type="PROSITE" id="PS50011"/>
    </source>
</evidence>
<evidence type="ECO:0000256" key="1">
    <source>
        <dbReference type="ARBA" id="ARBA00022741"/>
    </source>
</evidence>
<dbReference type="PANTHER" id="PTHR24346">
    <property type="entry name" value="MAP/MICROTUBULE AFFINITY-REGULATING KINASE"/>
    <property type="match status" value="1"/>
</dbReference>
<dbReference type="GO" id="GO:0004683">
    <property type="term" value="F:calcium/calmodulin-dependent protein kinase activity"/>
    <property type="evidence" value="ECO:0007669"/>
    <property type="project" value="TreeGrafter"/>
</dbReference>
<evidence type="ECO:0000256" key="2">
    <source>
        <dbReference type="ARBA" id="ARBA00022840"/>
    </source>
</evidence>
<dbReference type="InterPro" id="IPR011009">
    <property type="entry name" value="Kinase-like_dom_sf"/>
</dbReference>
<evidence type="ECO:0000313" key="4">
    <source>
        <dbReference type="EMBL" id="KAF8569655.1"/>
    </source>
</evidence>